<dbReference type="InterPro" id="IPR001810">
    <property type="entry name" value="F-box_dom"/>
</dbReference>
<evidence type="ECO:0000259" key="2">
    <source>
        <dbReference type="PROSITE" id="PS50181"/>
    </source>
</evidence>
<dbReference type="InterPro" id="IPR036047">
    <property type="entry name" value="F-box-like_dom_sf"/>
</dbReference>
<dbReference type="SUPFAM" id="SSF81383">
    <property type="entry name" value="F-box domain"/>
    <property type="match status" value="1"/>
</dbReference>
<feature type="domain" description="F-box" evidence="2">
    <location>
        <begin position="82"/>
        <end position="131"/>
    </location>
</feature>
<reference evidence="3" key="1">
    <citation type="submission" date="2021-01" db="EMBL/GenBank/DDBJ databases">
        <authorList>
            <person name="Kaushik A."/>
        </authorList>
    </citation>
    <scope>NUCLEOTIDE SEQUENCE</scope>
    <source>
        <strain evidence="3">AG4-R118</strain>
    </source>
</reference>
<gene>
    <name evidence="3" type="ORF">RDB_LOCUS42023</name>
</gene>
<feature type="region of interest" description="Disordered" evidence="1">
    <location>
        <begin position="1"/>
        <end position="73"/>
    </location>
</feature>
<organism evidence="3 4">
    <name type="scientific">Rhizoctonia solani</name>
    <dbReference type="NCBI Taxonomy" id="456999"/>
    <lineage>
        <taxon>Eukaryota</taxon>
        <taxon>Fungi</taxon>
        <taxon>Dikarya</taxon>
        <taxon>Basidiomycota</taxon>
        <taxon>Agaricomycotina</taxon>
        <taxon>Agaricomycetes</taxon>
        <taxon>Cantharellales</taxon>
        <taxon>Ceratobasidiaceae</taxon>
        <taxon>Rhizoctonia</taxon>
    </lineage>
</organism>
<dbReference type="CDD" id="cd09917">
    <property type="entry name" value="F-box_SF"/>
    <property type="match status" value="1"/>
</dbReference>
<accession>A0A8H2Y1B8</accession>
<feature type="compositionally biased region" description="Polar residues" evidence="1">
    <location>
        <begin position="1"/>
        <end position="27"/>
    </location>
</feature>
<dbReference type="EMBL" id="CAJMWX010000854">
    <property type="protein sequence ID" value="CAE6435758.1"/>
    <property type="molecule type" value="Genomic_DNA"/>
</dbReference>
<evidence type="ECO:0000256" key="1">
    <source>
        <dbReference type="SAM" id="MobiDB-lite"/>
    </source>
</evidence>
<feature type="compositionally biased region" description="Basic and acidic residues" evidence="1">
    <location>
        <begin position="47"/>
        <end position="59"/>
    </location>
</feature>
<proteinExistence type="predicted"/>
<evidence type="ECO:0000313" key="3">
    <source>
        <dbReference type="EMBL" id="CAE6435758.1"/>
    </source>
</evidence>
<sequence length="694" mass="79852">MPLQTRSSTRTVGPTTRAASARTQNAQAPKPKLTQKRKAAPKSKSKSKPEPKPKTRLEQNSEPPSKRARRLNAKPNLYVNATAVLMTLPVEVLIEIARYVHPLDLIILSRVNKFFRELFMDKRSATIWQSALHNLPELPPCPSNVCEPQYASMIFTKRCSMCGGYAPREMDSALLVRLCLRCRERELVDIRRVTDATLVMSSRGVVPGRSHRWTSWCLYDEARAVKVKLNELTNAGDEEALRQWKTQRRKQVEARRRNAEKLNQWLKIREKERDSDLNRLRVARQEEVQSRLINLGWEKDDFICHDYWRHKQWQSMVYVTKALTDKVWDSILPSLLGHLEVNRNQRLEGERTKRYVVRCDDLHAWVNTTRNRLSPFAQALPMEHQPDEGLLAPISNLDRGFANPMVLCQAFPEMSQVQGWADYKELLENDVSHEQFLGNLEVKKPLLRQAITDWQRGLEERLIRALPDNIQPPNFGHSSFNLVITTDENFQTISTLPEDVQKLLRADTIFSVTPPNDESAPCFFPHDFSIGTTSHQIYYHSKASEIAKALLGALGSPEASYLGMRAQGKVFRCGRCSPALPNFYDWKELVKHYLESIRSWKRIARQPQVQSNKDFVYICTHDVNLEKADRPLARIGGTPTENFQWTYLTCRPCQSLGLYGAECRQYSQAIVGHLRDAHLIEAPEPGTHYSFPYT</sequence>
<dbReference type="Proteomes" id="UP000663888">
    <property type="component" value="Unassembled WGS sequence"/>
</dbReference>
<dbReference type="PROSITE" id="PS50181">
    <property type="entry name" value="FBOX"/>
    <property type="match status" value="1"/>
</dbReference>
<evidence type="ECO:0000313" key="4">
    <source>
        <dbReference type="Proteomes" id="UP000663888"/>
    </source>
</evidence>
<feature type="compositionally biased region" description="Basic residues" evidence="1">
    <location>
        <begin position="33"/>
        <end position="46"/>
    </location>
</feature>
<dbReference type="Pfam" id="PF12937">
    <property type="entry name" value="F-box-like"/>
    <property type="match status" value="1"/>
</dbReference>
<comment type="caution">
    <text evidence="3">The sequence shown here is derived from an EMBL/GenBank/DDBJ whole genome shotgun (WGS) entry which is preliminary data.</text>
</comment>
<name>A0A8H2Y1B8_9AGAM</name>
<protein>
    <recommendedName>
        <fullName evidence="2">F-box domain-containing protein</fullName>
    </recommendedName>
</protein>
<dbReference type="AlphaFoldDB" id="A0A8H2Y1B8"/>